<dbReference type="AlphaFoldDB" id="A0AAV1QNV5"/>
<organism evidence="1 2">
    <name type="scientific">Dovyalis caffra</name>
    <dbReference type="NCBI Taxonomy" id="77055"/>
    <lineage>
        <taxon>Eukaryota</taxon>
        <taxon>Viridiplantae</taxon>
        <taxon>Streptophyta</taxon>
        <taxon>Embryophyta</taxon>
        <taxon>Tracheophyta</taxon>
        <taxon>Spermatophyta</taxon>
        <taxon>Magnoliopsida</taxon>
        <taxon>eudicotyledons</taxon>
        <taxon>Gunneridae</taxon>
        <taxon>Pentapetalae</taxon>
        <taxon>rosids</taxon>
        <taxon>fabids</taxon>
        <taxon>Malpighiales</taxon>
        <taxon>Salicaceae</taxon>
        <taxon>Flacourtieae</taxon>
        <taxon>Dovyalis</taxon>
    </lineage>
</organism>
<reference evidence="1 2" key="1">
    <citation type="submission" date="2024-01" db="EMBL/GenBank/DDBJ databases">
        <authorList>
            <person name="Waweru B."/>
        </authorList>
    </citation>
    <scope>NUCLEOTIDE SEQUENCE [LARGE SCALE GENOMIC DNA]</scope>
</reference>
<dbReference type="EMBL" id="CAWUPB010000001">
    <property type="protein sequence ID" value="CAK7322439.1"/>
    <property type="molecule type" value="Genomic_DNA"/>
</dbReference>
<comment type="caution">
    <text evidence="1">The sequence shown here is derived from an EMBL/GenBank/DDBJ whole genome shotgun (WGS) entry which is preliminary data.</text>
</comment>
<evidence type="ECO:0000313" key="2">
    <source>
        <dbReference type="Proteomes" id="UP001314170"/>
    </source>
</evidence>
<name>A0AAV1QNV5_9ROSI</name>
<gene>
    <name evidence="1" type="ORF">DCAF_LOCUS48</name>
</gene>
<protein>
    <submittedName>
        <fullName evidence="1">Uncharacterized protein</fullName>
    </submittedName>
</protein>
<sequence length="83" mass="9528">MAKNWAFIFQMRMSTPGMPIDISTKFRVSSNFDFLTSKALNHFQGALLGGACEDCHFKDDQSGFDRYRHSRQRLFHINGKGPI</sequence>
<accession>A0AAV1QNV5</accession>
<keyword evidence="2" id="KW-1185">Reference proteome</keyword>
<proteinExistence type="predicted"/>
<evidence type="ECO:0000313" key="1">
    <source>
        <dbReference type="EMBL" id="CAK7322439.1"/>
    </source>
</evidence>
<dbReference type="Proteomes" id="UP001314170">
    <property type="component" value="Unassembled WGS sequence"/>
</dbReference>